<name>A0ABS4PZF0_9PSEU</name>
<evidence type="ECO:0000313" key="1">
    <source>
        <dbReference type="EMBL" id="MBP2184801.1"/>
    </source>
</evidence>
<keyword evidence="2" id="KW-1185">Reference proteome</keyword>
<organism evidence="1 2">
    <name type="scientific">Amycolatopsis magusensis</name>
    <dbReference type="NCBI Taxonomy" id="882444"/>
    <lineage>
        <taxon>Bacteria</taxon>
        <taxon>Bacillati</taxon>
        <taxon>Actinomycetota</taxon>
        <taxon>Actinomycetes</taxon>
        <taxon>Pseudonocardiales</taxon>
        <taxon>Pseudonocardiaceae</taxon>
        <taxon>Amycolatopsis</taxon>
    </lineage>
</organism>
<dbReference type="Pfam" id="PF19593">
    <property type="entry name" value="DUF6098"/>
    <property type="match status" value="1"/>
</dbReference>
<reference evidence="1 2" key="1">
    <citation type="submission" date="2021-03" db="EMBL/GenBank/DDBJ databases">
        <title>Sequencing the genomes of 1000 actinobacteria strains.</title>
        <authorList>
            <person name="Klenk H.-P."/>
        </authorList>
    </citation>
    <scope>NUCLEOTIDE SEQUENCE [LARGE SCALE GENOMIC DNA]</scope>
    <source>
        <strain evidence="1 2">DSM 45510</strain>
    </source>
</reference>
<protein>
    <submittedName>
        <fullName evidence="1">Uncharacterized protein</fullName>
    </submittedName>
</protein>
<evidence type="ECO:0000313" key="2">
    <source>
        <dbReference type="Proteomes" id="UP000741013"/>
    </source>
</evidence>
<comment type="caution">
    <text evidence="1">The sequence shown here is derived from an EMBL/GenBank/DDBJ whole genome shotgun (WGS) entry which is preliminary data.</text>
</comment>
<gene>
    <name evidence="1" type="ORF">JOM49_006327</name>
</gene>
<dbReference type="EMBL" id="JAGGMS010000001">
    <property type="protein sequence ID" value="MBP2184801.1"/>
    <property type="molecule type" value="Genomic_DNA"/>
</dbReference>
<accession>A0ABS4PZF0</accession>
<dbReference type="Proteomes" id="UP000741013">
    <property type="component" value="Unassembled WGS sequence"/>
</dbReference>
<proteinExistence type="predicted"/>
<sequence length="144" mass="16226">MDELAEVCSGAEGELFVRWSHGPDTDLGDRAAQSSRDGLTGVKLPGLSANPLRVEPWWGDRPLRLWLARRLHDYEHLRELRGPGVVPWVLSGQEQARGPDNEPLVVCDRPVAWIGEEVLREAERLVSEQNSPEWGPLARHRRPS</sequence>
<dbReference type="InterPro" id="IPR046080">
    <property type="entry name" value="DUF6098"/>
</dbReference>